<evidence type="ECO:0000259" key="1">
    <source>
        <dbReference type="Pfam" id="PF00583"/>
    </source>
</evidence>
<dbReference type="CDD" id="cd04301">
    <property type="entry name" value="NAT_SF"/>
    <property type="match status" value="1"/>
</dbReference>
<protein>
    <submittedName>
        <fullName evidence="2">GNAT family N-acetyltransferase</fullName>
    </submittedName>
</protein>
<dbReference type="Gene3D" id="3.40.630.30">
    <property type="match status" value="1"/>
</dbReference>
<dbReference type="Pfam" id="PF00583">
    <property type="entry name" value="Acetyltransf_1"/>
    <property type="match status" value="1"/>
</dbReference>
<feature type="domain" description="N-acetyltransferase" evidence="1">
    <location>
        <begin position="53"/>
        <end position="110"/>
    </location>
</feature>
<proteinExistence type="predicted"/>
<accession>A0ABW3JZN2</accession>
<organism evidence="2 3">
    <name type="scientific">Ohtaekwangia kribbensis</name>
    <dbReference type="NCBI Taxonomy" id="688913"/>
    <lineage>
        <taxon>Bacteria</taxon>
        <taxon>Pseudomonadati</taxon>
        <taxon>Bacteroidota</taxon>
        <taxon>Cytophagia</taxon>
        <taxon>Cytophagales</taxon>
        <taxon>Fulvivirgaceae</taxon>
        <taxon>Ohtaekwangia</taxon>
    </lineage>
</organism>
<keyword evidence="3" id="KW-1185">Reference proteome</keyword>
<dbReference type="InterPro" id="IPR000182">
    <property type="entry name" value="GNAT_dom"/>
</dbReference>
<evidence type="ECO:0000313" key="2">
    <source>
        <dbReference type="EMBL" id="MFD0999185.1"/>
    </source>
</evidence>
<dbReference type="RefSeq" id="WP_377577183.1">
    <property type="nucleotide sequence ID" value="NZ_JBHTKA010000001.1"/>
</dbReference>
<name>A0ABW3JZN2_9BACT</name>
<dbReference type="Proteomes" id="UP001597112">
    <property type="component" value="Unassembled WGS sequence"/>
</dbReference>
<dbReference type="SUPFAM" id="SSF55729">
    <property type="entry name" value="Acyl-CoA N-acyltransferases (Nat)"/>
    <property type="match status" value="1"/>
</dbReference>
<dbReference type="InterPro" id="IPR016181">
    <property type="entry name" value="Acyl_CoA_acyltransferase"/>
</dbReference>
<dbReference type="EMBL" id="JBHTKA010000001">
    <property type="protein sequence ID" value="MFD0999185.1"/>
    <property type="molecule type" value="Genomic_DNA"/>
</dbReference>
<comment type="caution">
    <text evidence="2">The sequence shown here is derived from an EMBL/GenBank/DDBJ whole genome shotgun (WGS) entry which is preliminary data.</text>
</comment>
<reference evidence="3" key="1">
    <citation type="journal article" date="2019" name="Int. J. Syst. Evol. Microbiol.">
        <title>The Global Catalogue of Microorganisms (GCM) 10K type strain sequencing project: providing services to taxonomists for standard genome sequencing and annotation.</title>
        <authorList>
            <consortium name="The Broad Institute Genomics Platform"/>
            <consortium name="The Broad Institute Genome Sequencing Center for Infectious Disease"/>
            <person name="Wu L."/>
            <person name="Ma J."/>
        </authorList>
    </citation>
    <scope>NUCLEOTIDE SEQUENCE [LARGE SCALE GENOMIC DNA]</scope>
    <source>
        <strain evidence="3">CCUG 58938</strain>
    </source>
</reference>
<evidence type="ECO:0000313" key="3">
    <source>
        <dbReference type="Proteomes" id="UP001597112"/>
    </source>
</evidence>
<sequence length="187" mass="20961">MNSDHSDFRIEVASEKHFHLAPLIAETMSRSAAARGTGISKRSPDTLIDYMRAGNAMIAMYHDNTWAGFCYLACWQNGLFVSNSGLIVAPEFREHGIATQLKTKIFELCRYKYPQASMVGITTSAAVMKINTELGFYPTAFSEMPHDEQFWKGCASCVNHDILQRTGKKFCLCTAMRFDPAIKIETV</sequence>
<gene>
    <name evidence="2" type="ORF">ACFQ21_07695</name>
</gene>